<feature type="non-terminal residue" evidence="1">
    <location>
        <position position="278"/>
    </location>
</feature>
<protein>
    <submittedName>
        <fullName evidence="1">Uncharacterized protein</fullName>
    </submittedName>
</protein>
<dbReference type="EMBL" id="BARW01010388">
    <property type="protein sequence ID" value="GAI75652.1"/>
    <property type="molecule type" value="Genomic_DNA"/>
</dbReference>
<evidence type="ECO:0000313" key="1">
    <source>
        <dbReference type="EMBL" id="GAI75652.1"/>
    </source>
</evidence>
<comment type="caution">
    <text evidence="1">The sequence shown here is derived from an EMBL/GenBank/DDBJ whole genome shotgun (WGS) entry which is preliminary data.</text>
</comment>
<organism evidence="1">
    <name type="scientific">marine sediment metagenome</name>
    <dbReference type="NCBI Taxonomy" id="412755"/>
    <lineage>
        <taxon>unclassified sequences</taxon>
        <taxon>metagenomes</taxon>
        <taxon>ecological metagenomes</taxon>
    </lineage>
</organism>
<reference evidence="1" key="1">
    <citation type="journal article" date="2014" name="Front. Microbiol.">
        <title>High frequency of phylogenetically diverse reductive dehalogenase-homologous genes in deep subseafloor sedimentary metagenomes.</title>
        <authorList>
            <person name="Kawai M."/>
            <person name="Futagami T."/>
            <person name="Toyoda A."/>
            <person name="Takaki Y."/>
            <person name="Nishi S."/>
            <person name="Hori S."/>
            <person name="Arai W."/>
            <person name="Tsubouchi T."/>
            <person name="Morono Y."/>
            <person name="Uchiyama I."/>
            <person name="Ito T."/>
            <person name="Fujiyama A."/>
            <person name="Inagaki F."/>
            <person name="Takami H."/>
        </authorList>
    </citation>
    <scope>NUCLEOTIDE SEQUENCE</scope>
    <source>
        <strain evidence="1">Expedition CK06-06</strain>
    </source>
</reference>
<feature type="non-terminal residue" evidence="1">
    <location>
        <position position="1"/>
    </location>
</feature>
<dbReference type="AlphaFoldDB" id="X1R4H0"/>
<sequence length="278" mass="32769">TLHELRHVVQVDKLNQGFTRLFSCFLGQQAVGGVSGIIPFWLLEGDAVYSETSLSRSGRGSLPFFKMKLRALSLEKDDFYSFDKMFFGSYKNYIPNYYQYGYQMVTFSRQKYGESLWSNSIDYIAKNPYTFFPLHISLKKQTGLSKMELYKETFNYLNDEWEEQNSQISFTEFDIINKLKRKSYTSYRFPQYLNDSIIIAEKSGIDQIKEFITLNIRTGEEQIRHKPGYYQSLRLSAGANKIVWSENIPDPRWGNRNYYDIKIFDFATSNETRLTNRK</sequence>
<accession>X1R4H0</accession>
<name>X1R4H0_9ZZZZ</name>
<gene>
    <name evidence="1" type="ORF">S12H4_20475</name>
</gene>
<proteinExistence type="predicted"/>